<dbReference type="PANTHER" id="PTHR10209:SF859">
    <property type="entry name" value="OS03G0690500 PROTEIN"/>
    <property type="match status" value="1"/>
</dbReference>
<keyword evidence="2 5" id="KW-0479">Metal-binding</keyword>
<name>A0A7I8L232_SPIIN</name>
<dbReference type="EMBL" id="LR746273">
    <property type="protein sequence ID" value="CAA7403335.1"/>
    <property type="molecule type" value="Genomic_DNA"/>
</dbReference>
<dbReference type="Gene3D" id="2.60.120.330">
    <property type="entry name" value="B-lactam Antibiotic, Isopenicillin N Synthase, Chain"/>
    <property type="match status" value="1"/>
</dbReference>
<sequence length="384" mass="42254">MAAPSADHTNDERLAELKAFDETKAGVKGLVDAGIKTIPRIFLLPAAERDANEGAPDPPALPLLELPVVDISAVVGGGHGDLRRKAVEQIGLASETWGFFQVLGHGVPTEVLEEMLAGIRRFNELGAAEKAAFYTRDPARRVRFNSTFDLFRTRRANWRDSFGCIVAPVPVSLEEIPVTCREIILKYSSHIAKLGETLLELLSEALGLRPSHLKDLGCNRGQMLISHYYPPCPQPELTLGTSPHSDSGFLTVLLQDDIGGLQVRHQARWVDVPPVPGALVINVGDLIQLITNDRFQSVEHRVLASRRGPRISVATFFTTNDDSSSTTVYGPIKELLSEDNPPIYRETLVCDYAEHFNRKGLAGKMALSDFKRIPNTSIEVYKES</sequence>
<gene>
    <name evidence="7" type="ORF">SI8410_10014013</name>
</gene>
<dbReference type="SUPFAM" id="SSF51197">
    <property type="entry name" value="Clavaminate synthase-like"/>
    <property type="match status" value="1"/>
</dbReference>
<dbReference type="InterPro" id="IPR005123">
    <property type="entry name" value="Oxoglu/Fe-dep_dioxygenase_dom"/>
</dbReference>
<accession>A0A7I8L232</accession>
<evidence type="ECO:0000256" key="5">
    <source>
        <dbReference type="RuleBase" id="RU003682"/>
    </source>
</evidence>
<dbReference type="AlphaFoldDB" id="A0A7I8L232"/>
<reference evidence="7" key="1">
    <citation type="submission" date="2020-02" db="EMBL/GenBank/DDBJ databases">
        <authorList>
            <person name="Scholz U."/>
            <person name="Mascher M."/>
            <person name="Fiebig A."/>
        </authorList>
    </citation>
    <scope>NUCLEOTIDE SEQUENCE</scope>
</reference>
<dbReference type="GO" id="GO:0051213">
    <property type="term" value="F:dioxygenase activity"/>
    <property type="evidence" value="ECO:0007669"/>
    <property type="project" value="UniProtKB-ARBA"/>
</dbReference>
<dbReference type="PANTHER" id="PTHR10209">
    <property type="entry name" value="OXIDOREDUCTASE, 2OG-FE II OXYGENASE FAMILY PROTEIN"/>
    <property type="match status" value="1"/>
</dbReference>
<dbReference type="InterPro" id="IPR044861">
    <property type="entry name" value="IPNS-like_FE2OG_OXY"/>
</dbReference>
<evidence type="ECO:0000256" key="3">
    <source>
        <dbReference type="ARBA" id="ARBA00023002"/>
    </source>
</evidence>
<evidence type="ECO:0000256" key="1">
    <source>
        <dbReference type="ARBA" id="ARBA00008056"/>
    </source>
</evidence>
<dbReference type="Pfam" id="PF14226">
    <property type="entry name" value="DIOX_N"/>
    <property type="match status" value="1"/>
</dbReference>
<dbReference type="OrthoDB" id="288590at2759"/>
<evidence type="ECO:0000313" key="8">
    <source>
        <dbReference type="Proteomes" id="UP000663760"/>
    </source>
</evidence>
<keyword evidence="4 5" id="KW-0408">Iron</keyword>
<dbReference type="InterPro" id="IPR027443">
    <property type="entry name" value="IPNS-like_sf"/>
</dbReference>
<evidence type="ECO:0000256" key="4">
    <source>
        <dbReference type="ARBA" id="ARBA00023004"/>
    </source>
</evidence>
<protein>
    <recommendedName>
        <fullName evidence="6">Fe2OG dioxygenase domain-containing protein</fullName>
    </recommendedName>
</protein>
<comment type="similarity">
    <text evidence="1 5">Belongs to the iron/ascorbate-dependent oxidoreductase family.</text>
</comment>
<dbReference type="FunFam" id="2.60.120.330:FF:000005">
    <property type="entry name" value="1-aminocyclopropane-1-carboxylate oxidase homolog 1"/>
    <property type="match status" value="1"/>
</dbReference>
<evidence type="ECO:0000256" key="2">
    <source>
        <dbReference type="ARBA" id="ARBA00022723"/>
    </source>
</evidence>
<organism evidence="7 8">
    <name type="scientific">Spirodela intermedia</name>
    <name type="common">Intermediate duckweed</name>
    <dbReference type="NCBI Taxonomy" id="51605"/>
    <lineage>
        <taxon>Eukaryota</taxon>
        <taxon>Viridiplantae</taxon>
        <taxon>Streptophyta</taxon>
        <taxon>Embryophyta</taxon>
        <taxon>Tracheophyta</taxon>
        <taxon>Spermatophyta</taxon>
        <taxon>Magnoliopsida</taxon>
        <taxon>Liliopsida</taxon>
        <taxon>Araceae</taxon>
        <taxon>Lemnoideae</taxon>
        <taxon>Spirodela</taxon>
    </lineage>
</organism>
<dbReference type="InterPro" id="IPR026992">
    <property type="entry name" value="DIOX_N"/>
</dbReference>
<evidence type="ECO:0000313" key="7">
    <source>
        <dbReference type="EMBL" id="CAA7403335.1"/>
    </source>
</evidence>
<dbReference type="Proteomes" id="UP000663760">
    <property type="component" value="Chromosome 10"/>
</dbReference>
<dbReference type="GO" id="GO:0046872">
    <property type="term" value="F:metal ion binding"/>
    <property type="evidence" value="ECO:0007669"/>
    <property type="project" value="UniProtKB-KW"/>
</dbReference>
<proteinExistence type="inferred from homology"/>
<keyword evidence="3 5" id="KW-0560">Oxidoreductase</keyword>
<evidence type="ECO:0000259" key="6">
    <source>
        <dbReference type="PROSITE" id="PS51471"/>
    </source>
</evidence>
<dbReference type="PROSITE" id="PS51471">
    <property type="entry name" value="FE2OG_OXY"/>
    <property type="match status" value="1"/>
</dbReference>
<dbReference type="Pfam" id="PF03171">
    <property type="entry name" value="2OG-FeII_Oxy"/>
    <property type="match status" value="1"/>
</dbReference>
<feature type="domain" description="Fe2OG dioxygenase" evidence="6">
    <location>
        <begin position="219"/>
        <end position="319"/>
    </location>
</feature>
<keyword evidence="8" id="KW-1185">Reference proteome</keyword>